<evidence type="ECO:0008006" key="8">
    <source>
        <dbReference type="Google" id="ProtNLM"/>
    </source>
</evidence>
<dbReference type="InterPro" id="IPR011545">
    <property type="entry name" value="DEAD/DEAH_box_helicase_dom"/>
</dbReference>
<evidence type="ECO:0000259" key="5">
    <source>
        <dbReference type="PROSITE" id="PS51194"/>
    </source>
</evidence>
<accession>A0A429ZDF8</accession>
<dbReference type="RefSeq" id="WP_126782160.1">
    <property type="nucleotide sequence ID" value="NZ_NGJU01000027.1"/>
</dbReference>
<dbReference type="PROSITE" id="PS51192">
    <property type="entry name" value="HELICASE_ATP_BIND_1"/>
    <property type="match status" value="1"/>
</dbReference>
<feature type="domain" description="Helicase C-terminal" evidence="5">
    <location>
        <begin position="306"/>
        <end position="446"/>
    </location>
</feature>
<reference evidence="6 7" key="1">
    <citation type="submission" date="2017-05" db="EMBL/GenBank/DDBJ databases">
        <title>Vagococcus spp. assemblies.</title>
        <authorList>
            <person name="Gulvik C.A."/>
        </authorList>
    </citation>
    <scope>NUCLEOTIDE SEQUENCE [LARGE SCALE GENOMIC DNA]</scope>
    <source>
        <strain evidence="6 7">NCFB 2777</strain>
    </source>
</reference>
<dbReference type="SMART" id="SM00487">
    <property type="entry name" value="DEXDc"/>
    <property type="match status" value="1"/>
</dbReference>
<dbReference type="InterPro" id="IPR027417">
    <property type="entry name" value="P-loop_NTPase"/>
</dbReference>
<dbReference type="CDD" id="cd17925">
    <property type="entry name" value="DEXDc_ComFA"/>
    <property type="match status" value="1"/>
</dbReference>
<dbReference type="InterPro" id="IPR001650">
    <property type="entry name" value="Helicase_C-like"/>
</dbReference>
<proteinExistence type="predicted"/>
<dbReference type="GO" id="GO:0005524">
    <property type="term" value="F:ATP binding"/>
    <property type="evidence" value="ECO:0007669"/>
    <property type="project" value="UniProtKB-KW"/>
</dbReference>
<dbReference type="PANTHER" id="PTHR30580:SF1">
    <property type="entry name" value="COMF OPERON PROTEIN 1"/>
    <property type="match status" value="1"/>
</dbReference>
<dbReference type="SMART" id="SM00490">
    <property type="entry name" value="HELICc"/>
    <property type="match status" value="1"/>
</dbReference>
<dbReference type="EMBL" id="NGJU01000027">
    <property type="protein sequence ID" value="RST91714.1"/>
    <property type="molecule type" value="Genomic_DNA"/>
</dbReference>
<dbReference type="GeneID" id="98569424"/>
<dbReference type="PANTHER" id="PTHR30580">
    <property type="entry name" value="PRIMOSOMAL PROTEIN N"/>
    <property type="match status" value="1"/>
</dbReference>
<dbReference type="Pfam" id="PF00271">
    <property type="entry name" value="Helicase_C"/>
    <property type="match status" value="1"/>
</dbReference>
<dbReference type="Pfam" id="PF00270">
    <property type="entry name" value="DEAD"/>
    <property type="match status" value="1"/>
</dbReference>
<keyword evidence="3" id="KW-0238">DNA-binding</keyword>
<dbReference type="Gene3D" id="3.40.50.300">
    <property type="entry name" value="P-loop containing nucleotide triphosphate hydrolases"/>
    <property type="match status" value="2"/>
</dbReference>
<name>A0A429ZDF8_9ENTE</name>
<keyword evidence="2" id="KW-0067">ATP-binding</keyword>
<evidence type="ECO:0000259" key="4">
    <source>
        <dbReference type="PROSITE" id="PS51192"/>
    </source>
</evidence>
<evidence type="ECO:0000256" key="3">
    <source>
        <dbReference type="ARBA" id="ARBA00023125"/>
    </source>
</evidence>
<dbReference type="GO" id="GO:0006302">
    <property type="term" value="P:double-strand break repair"/>
    <property type="evidence" value="ECO:0007669"/>
    <property type="project" value="TreeGrafter"/>
</dbReference>
<dbReference type="Proteomes" id="UP000287239">
    <property type="component" value="Unassembled WGS sequence"/>
</dbReference>
<dbReference type="GO" id="GO:0006270">
    <property type="term" value="P:DNA replication initiation"/>
    <property type="evidence" value="ECO:0007669"/>
    <property type="project" value="TreeGrafter"/>
</dbReference>
<dbReference type="SUPFAM" id="SSF52540">
    <property type="entry name" value="P-loop containing nucleoside triphosphate hydrolases"/>
    <property type="match status" value="1"/>
</dbReference>
<gene>
    <name evidence="6" type="ORF">CBF35_13830</name>
</gene>
<keyword evidence="7" id="KW-1185">Reference proteome</keyword>
<dbReference type="GO" id="GO:0043138">
    <property type="term" value="F:3'-5' DNA helicase activity"/>
    <property type="evidence" value="ECO:0007669"/>
    <property type="project" value="TreeGrafter"/>
</dbReference>
<sequence>MTEEQYFSGRKLLLAEIPKQWRTPEILANLQRRASMVGKGLKIKCLRCGTSHLKEAVKLVQGQVIYYYCPSCIQLGRNQSNQKMYYQESENQLTERSVDFAWQGQLTPLQEQASREIAERMARNQELLLHAVTGAGKTEMLFLGIYQSLKQGKRVCLASPRVDVCLELYPRLQEAFPAEQVMLLYGKQKEAYRYSQLVICTTHQLLRFSKAFEVVVIDEIDSFPYVNNPMLHYGARQACKDRSSRIYLSATPTVELVKRVALKEVKEIIVYQRYHGKKLPVPIGKWVNNWQKMTERPVLSKEVKQVFTQQLVKARQTLIFCPTIKWLLDFEEVLKRTFPTVKIGTAHGKDSQRQAKVTAMRQGAYQFFLTSTILERGVTFKDVDVIVIGSNQGLFTKAVLIQIAGRVGRSSEHPTGLVLFIHDGWSRSMKQAIKEIKKMNRLGGSL</sequence>
<evidence type="ECO:0000256" key="2">
    <source>
        <dbReference type="ARBA" id="ARBA00022840"/>
    </source>
</evidence>
<dbReference type="PROSITE" id="PS51194">
    <property type="entry name" value="HELICASE_CTER"/>
    <property type="match status" value="1"/>
</dbReference>
<comment type="caution">
    <text evidence="6">The sequence shown here is derived from an EMBL/GenBank/DDBJ whole genome shotgun (WGS) entry which is preliminary data.</text>
</comment>
<evidence type="ECO:0000313" key="7">
    <source>
        <dbReference type="Proteomes" id="UP000287239"/>
    </source>
</evidence>
<dbReference type="GO" id="GO:0003677">
    <property type="term" value="F:DNA binding"/>
    <property type="evidence" value="ECO:0007669"/>
    <property type="project" value="UniProtKB-KW"/>
</dbReference>
<evidence type="ECO:0000313" key="6">
    <source>
        <dbReference type="EMBL" id="RST91714.1"/>
    </source>
</evidence>
<protein>
    <recommendedName>
        <fullName evidence="8">DNA/RNA helicase</fullName>
    </recommendedName>
</protein>
<organism evidence="6 7">
    <name type="scientific">Vagococcus salmoninarum</name>
    <dbReference type="NCBI Taxonomy" id="2739"/>
    <lineage>
        <taxon>Bacteria</taxon>
        <taxon>Bacillati</taxon>
        <taxon>Bacillota</taxon>
        <taxon>Bacilli</taxon>
        <taxon>Lactobacillales</taxon>
        <taxon>Enterococcaceae</taxon>
        <taxon>Vagococcus</taxon>
    </lineage>
</organism>
<dbReference type="InterPro" id="IPR014001">
    <property type="entry name" value="Helicase_ATP-bd"/>
</dbReference>
<dbReference type="GO" id="GO:0006310">
    <property type="term" value="P:DNA recombination"/>
    <property type="evidence" value="ECO:0007669"/>
    <property type="project" value="TreeGrafter"/>
</dbReference>
<dbReference type="OrthoDB" id="2077914at2"/>
<dbReference type="AlphaFoldDB" id="A0A429ZDF8"/>
<evidence type="ECO:0000256" key="1">
    <source>
        <dbReference type="ARBA" id="ARBA00022741"/>
    </source>
</evidence>
<feature type="domain" description="Helicase ATP-binding" evidence="4">
    <location>
        <begin position="118"/>
        <end position="270"/>
    </location>
</feature>
<keyword evidence="1" id="KW-0547">Nucleotide-binding</keyword>